<protein>
    <recommendedName>
        <fullName evidence="2 6">Malonyl CoA-acyl carrier protein transacylase</fullName>
        <ecNumber evidence="1 6">2.3.1.39</ecNumber>
    </recommendedName>
</protein>
<evidence type="ECO:0000256" key="6">
    <source>
        <dbReference type="PIRNR" id="PIRNR000446"/>
    </source>
</evidence>
<dbReference type="InterPro" id="IPR050858">
    <property type="entry name" value="Mal-CoA-ACP_Trans/PKS_FabD"/>
</dbReference>
<evidence type="ECO:0000256" key="2">
    <source>
        <dbReference type="ARBA" id="ARBA00018953"/>
    </source>
</evidence>
<dbReference type="InterPro" id="IPR001227">
    <property type="entry name" value="Ac_transferase_dom_sf"/>
</dbReference>
<evidence type="ECO:0000256" key="4">
    <source>
        <dbReference type="ARBA" id="ARBA00023315"/>
    </source>
</evidence>
<dbReference type="EMBL" id="CCSB01000001">
    <property type="protein sequence ID" value="CDZ77127.1"/>
    <property type="molecule type" value="Genomic_DNA"/>
</dbReference>
<dbReference type="GO" id="GO:0006633">
    <property type="term" value="P:fatty acid biosynthetic process"/>
    <property type="evidence" value="ECO:0007669"/>
    <property type="project" value="TreeGrafter"/>
</dbReference>
<dbReference type="EC" id="2.3.1.39" evidence="1 6"/>
<dbReference type="eggNOG" id="COG0331">
    <property type="taxonomic scope" value="Bacteria"/>
</dbReference>
<dbReference type="SMART" id="SM00827">
    <property type="entry name" value="PKS_AT"/>
    <property type="match status" value="1"/>
</dbReference>
<dbReference type="GO" id="GO:0004314">
    <property type="term" value="F:[acyl-carrier-protein] S-malonyltransferase activity"/>
    <property type="evidence" value="ECO:0007669"/>
    <property type="project" value="UniProtKB-EC"/>
</dbReference>
<dbReference type="NCBIfam" id="TIGR00128">
    <property type="entry name" value="fabD"/>
    <property type="match status" value="1"/>
</dbReference>
<sequence length="281" mass="31006">MTTCMFPGQGSQIIGMGKALFPKFPQHLNLANEILGYDMTTLCLEDPNKLLNNTLYTQPALYVVNALSYLKRQEEITVLPDFVVGHSLGELNALYAAGAFDFETGLRIVQKRAELMSQATGGKMAAVLGLNEQAIRQVLEQPELQQLSVANYNSDLQIVISGPKSKIELAETYFTQAGASLYLQLNVSGAFHSPMMAEAAQEFELFLQEFSFSAPMITIIANTSGQPYDQDIAKTLAKQMTHSVLWNQSIRYLMAQGETIFEELGPQQVLTGLINRIKNGL</sequence>
<name>A0A078KVU3_9GAMM</name>
<dbReference type="OrthoDB" id="9808564at2"/>
<feature type="domain" description="Malonyl-CoA:ACP transacylase (MAT)" evidence="8">
    <location>
        <begin position="5"/>
        <end position="281"/>
    </location>
</feature>
<dbReference type="AlphaFoldDB" id="A0A078KVU3"/>
<dbReference type="Pfam" id="PF00698">
    <property type="entry name" value="Acyl_transf_1"/>
    <property type="match status" value="1"/>
</dbReference>
<dbReference type="SUPFAM" id="SSF52151">
    <property type="entry name" value="FabD/lysophospholipase-like"/>
    <property type="match status" value="1"/>
</dbReference>
<evidence type="ECO:0000313" key="10">
    <source>
        <dbReference type="Proteomes" id="UP000044071"/>
    </source>
</evidence>
<proteinExistence type="inferred from homology"/>
<dbReference type="STRING" id="1034943.BN59_01409"/>
<dbReference type="Gene3D" id="3.40.366.10">
    <property type="entry name" value="Malonyl-Coenzyme A Acyl Carrier Protein, domain 2"/>
    <property type="match status" value="1"/>
</dbReference>
<keyword evidence="4 6" id="KW-0012">Acyltransferase</keyword>
<dbReference type="Gene3D" id="3.30.70.250">
    <property type="entry name" value="Malonyl-CoA ACP transacylase, ACP-binding"/>
    <property type="match status" value="1"/>
</dbReference>
<evidence type="ECO:0000256" key="3">
    <source>
        <dbReference type="ARBA" id="ARBA00022679"/>
    </source>
</evidence>
<dbReference type="InterPro" id="IPR014043">
    <property type="entry name" value="Acyl_transferase_dom"/>
</dbReference>
<evidence type="ECO:0000256" key="1">
    <source>
        <dbReference type="ARBA" id="ARBA00013258"/>
    </source>
</evidence>
<comment type="similarity">
    <text evidence="6">Belongs to the fabD family.</text>
</comment>
<feature type="active site" evidence="7">
    <location>
        <position position="87"/>
    </location>
</feature>
<accession>A0A078KVU3</accession>
<dbReference type="PIRSF" id="PIRSF000446">
    <property type="entry name" value="Mct"/>
    <property type="match status" value="1"/>
</dbReference>
<evidence type="ECO:0000256" key="7">
    <source>
        <dbReference type="PIRSR" id="PIRSR000446-1"/>
    </source>
</evidence>
<dbReference type="GO" id="GO:0005829">
    <property type="term" value="C:cytosol"/>
    <property type="evidence" value="ECO:0007669"/>
    <property type="project" value="TreeGrafter"/>
</dbReference>
<comment type="catalytic activity">
    <reaction evidence="5 6">
        <text>holo-[ACP] + malonyl-CoA = malonyl-[ACP] + CoA</text>
        <dbReference type="Rhea" id="RHEA:41792"/>
        <dbReference type="Rhea" id="RHEA-COMP:9623"/>
        <dbReference type="Rhea" id="RHEA-COMP:9685"/>
        <dbReference type="ChEBI" id="CHEBI:57287"/>
        <dbReference type="ChEBI" id="CHEBI:57384"/>
        <dbReference type="ChEBI" id="CHEBI:64479"/>
        <dbReference type="ChEBI" id="CHEBI:78449"/>
        <dbReference type="EC" id="2.3.1.39"/>
    </reaction>
</comment>
<keyword evidence="10" id="KW-1185">Reference proteome</keyword>
<feature type="active site" evidence="7">
    <location>
        <position position="192"/>
    </location>
</feature>
<gene>
    <name evidence="9" type="primary">baeC</name>
    <name evidence="9" type="ORF">BN59_01409</name>
</gene>
<reference evidence="9 10" key="1">
    <citation type="submission" date="2014-06" db="EMBL/GenBank/DDBJ databases">
        <authorList>
            <person name="Urmite Genomes Urmite Genomes"/>
        </authorList>
    </citation>
    <scope>NUCLEOTIDE SEQUENCE [LARGE SCALE GENOMIC DNA]</scope>
</reference>
<dbReference type="PANTHER" id="PTHR42681:SF1">
    <property type="entry name" value="MALONYL-COA-ACYL CARRIER PROTEIN TRANSACYLASE, MITOCHONDRIAL"/>
    <property type="match status" value="1"/>
</dbReference>
<dbReference type="RefSeq" id="WP_043873528.1">
    <property type="nucleotide sequence ID" value="NZ_CCVW01000001.1"/>
</dbReference>
<dbReference type="InterPro" id="IPR016036">
    <property type="entry name" value="Malonyl_transacylase_ACP-bd"/>
</dbReference>
<dbReference type="InterPro" id="IPR016035">
    <property type="entry name" value="Acyl_Trfase/lysoPLipase"/>
</dbReference>
<dbReference type="PANTHER" id="PTHR42681">
    <property type="entry name" value="MALONYL-COA-ACYL CARRIER PROTEIN TRANSACYLASE, MITOCHONDRIAL"/>
    <property type="match status" value="1"/>
</dbReference>
<evidence type="ECO:0000256" key="5">
    <source>
        <dbReference type="ARBA" id="ARBA00048462"/>
    </source>
</evidence>
<organism evidence="9 10">
    <name type="scientific">Legionella massiliensis</name>
    <dbReference type="NCBI Taxonomy" id="1034943"/>
    <lineage>
        <taxon>Bacteria</taxon>
        <taxon>Pseudomonadati</taxon>
        <taxon>Pseudomonadota</taxon>
        <taxon>Gammaproteobacteria</taxon>
        <taxon>Legionellales</taxon>
        <taxon>Legionellaceae</taxon>
        <taxon>Legionella</taxon>
    </lineage>
</organism>
<dbReference type="SUPFAM" id="SSF55048">
    <property type="entry name" value="Probable ACP-binding domain of malonyl-CoA ACP transacylase"/>
    <property type="match status" value="1"/>
</dbReference>
<dbReference type="Proteomes" id="UP000044071">
    <property type="component" value="Unassembled WGS sequence"/>
</dbReference>
<dbReference type="InterPro" id="IPR024925">
    <property type="entry name" value="Malonyl_CoA-ACP_transAc"/>
</dbReference>
<dbReference type="InterPro" id="IPR004410">
    <property type="entry name" value="Malonyl_CoA-ACP_transAc_FabD"/>
</dbReference>
<evidence type="ECO:0000259" key="8">
    <source>
        <dbReference type="SMART" id="SM00827"/>
    </source>
</evidence>
<evidence type="ECO:0000313" key="9">
    <source>
        <dbReference type="EMBL" id="CDZ77127.1"/>
    </source>
</evidence>
<keyword evidence="3 6" id="KW-0808">Transferase</keyword>